<comment type="caution">
    <text evidence="1">The sequence shown here is derived from an EMBL/GenBank/DDBJ whole genome shotgun (WGS) entry which is preliminary data.</text>
</comment>
<protein>
    <submittedName>
        <fullName evidence="1">DUF748 domain-containing protein</fullName>
    </submittedName>
</protein>
<evidence type="ECO:0000313" key="2">
    <source>
        <dbReference type="Proteomes" id="UP000717995"/>
    </source>
</evidence>
<dbReference type="InterPro" id="IPR052894">
    <property type="entry name" value="AsmA-related"/>
</dbReference>
<dbReference type="InterPro" id="IPR008023">
    <property type="entry name" value="DUF748"/>
</dbReference>
<keyword evidence="2" id="KW-1185">Reference proteome</keyword>
<evidence type="ECO:0000313" key="1">
    <source>
        <dbReference type="EMBL" id="MBM7059477.1"/>
    </source>
</evidence>
<dbReference type="PANTHER" id="PTHR30441">
    <property type="entry name" value="DUF748 DOMAIN-CONTAINING PROTEIN"/>
    <property type="match status" value="1"/>
</dbReference>
<dbReference type="PANTHER" id="PTHR30441:SF4">
    <property type="entry name" value="PROTEIN ASMA"/>
    <property type="match status" value="1"/>
</dbReference>
<gene>
    <name evidence="1" type="ORF">JQX08_02040</name>
</gene>
<dbReference type="RefSeq" id="WP_204914347.1">
    <property type="nucleotide sequence ID" value="NZ_JAFEUP010000001.1"/>
</dbReference>
<proteinExistence type="predicted"/>
<dbReference type="Proteomes" id="UP000717995">
    <property type="component" value="Unassembled WGS sequence"/>
</dbReference>
<name>A0ABS2I932_9GAMM</name>
<sequence>MKRRVRIPLWTVIGLVALLVAAQLVLPYVVRDYLNDKLADMGDYRGHIVDVDLNWWRGAYRINGLKIVKQQGKVPVPFLDAPSIDLAVSWHSLWYDHGVVARVIFTRPQLNFVDGGNKANSQTGAGTDWRAQLDKLLPFTLDEVRVNDGRIDFHNFVSKPPVHLEASQVQASLYNLTNVADEKGERVARFEGKAQLLGHAPLETSARFDPYQNFEEFTFRLRATGIELRQVNDFANAYGNFDFNAGHGDIVIEANAKDAQLSGYVKPLLRDVDVFDWRQDVEQEHKGFFRSIWEALVGGGETALKNQQKNQFASRVELSGSVHRSDVSAFQAFLSILRNAFIQAFSSRFEGATPEQGK</sequence>
<dbReference type="Pfam" id="PF05359">
    <property type="entry name" value="DUF748"/>
    <property type="match status" value="1"/>
</dbReference>
<reference evidence="1 2" key="1">
    <citation type="submission" date="2021-02" db="EMBL/GenBank/DDBJ databases">
        <authorList>
            <person name="Lee D.-H."/>
        </authorList>
    </citation>
    <scope>NUCLEOTIDE SEQUENCE [LARGE SCALE GENOMIC DNA]</scope>
    <source>
        <strain evidence="1 2">UL073</strain>
    </source>
</reference>
<dbReference type="EMBL" id="JAFEUP010000001">
    <property type="protein sequence ID" value="MBM7059477.1"/>
    <property type="molecule type" value="Genomic_DNA"/>
</dbReference>
<organism evidence="1 2">
    <name type="scientific">Zestomonas insulae</name>
    <dbReference type="NCBI Taxonomy" id="2809017"/>
    <lineage>
        <taxon>Bacteria</taxon>
        <taxon>Pseudomonadati</taxon>
        <taxon>Pseudomonadota</taxon>
        <taxon>Gammaproteobacteria</taxon>
        <taxon>Pseudomonadales</taxon>
        <taxon>Pseudomonadaceae</taxon>
        <taxon>Zestomonas</taxon>
    </lineage>
</organism>
<accession>A0ABS2I932</accession>